<sequence length="126" mass="14447">MFETTISSGGGDWEWCRTIHSSDLSPADLCVPDLFPEIWDDQEKRLTLDRVISQSPILNMYCDHVVYMTSKLDSWDPNGWVFAIDTRNNKLERAVPFSVERVCFDDTKLQCAFSKHVNMGDPTAQL</sequence>
<keyword evidence="2" id="KW-1185">Reference proteome</keyword>
<proteinExistence type="predicted"/>
<protein>
    <recommendedName>
        <fullName evidence="3">DUF1618 domain-containing protein</fullName>
    </recommendedName>
</protein>
<organism evidence="1 2">
    <name type="scientific">Eragrostis curvula</name>
    <name type="common">weeping love grass</name>
    <dbReference type="NCBI Taxonomy" id="38414"/>
    <lineage>
        <taxon>Eukaryota</taxon>
        <taxon>Viridiplantae</taxon>
        <taxon>Streptophyta</taxon>
        <taxon>Embryophyta</taxon>
        <taxon>Tracheophyta</taxon>
        <taxon>Spermatophyta</taxon>
        <taxon>Magnoliopsida</taxon>
        <taxon>Liliopsida</taxon>
        <taxon>Poales</taxon>
        <taxon>Poaceae</taxon>
        <taxon>PACMAD clade</taxon>
        <taxon>Chloridoideae</taxon>
        <taxon>Eragrostideae</taxon>
        <taxon>Eragrostidinae</taxon>
        <taxon>Eragrostis</taxon>
    </lineage>
</organism>
<dbReference type="Gramene" id="TVT97540">
    <property type="protein sequence ID" value="TVT97540"/>
    <property type="gene ID" value="EJB05_57203"/>
</dbReference>
<evidence type="ECO:0000313" key="1">
    <source>
        <dbReference type="EMBL" id="TVT97540.1"/>
    </source>
</evidence>
<dbReference type="EMBL" id="RWGY01000985">
    <property type="protein sequence ID" value="TVT97540.1"/>
    <property type="molecule type" value="Genomic_DNA"/>
</dbReference>
<accession>A0A5J9SE26</accession>
<reference evidence="1 2" key="1">
    <citation type="journal article" date="2019" name="Sci. Rep.">
        <title>A high-quality genome of Eragrostis curvula grass provides insights into Poaceae evolution and supports new strategies to enhance forage quality.</title>
        <authorList>
            <person name="Carballo J."/>
            <person name="Santos B.A.C.M."/>
            <person name="Zappacosta D."/>
            <person name="Garbus I."/>
            <person name="Selva J.P."/>
            <person name="Gallo C.A."/>
            <person name="Diaz A."/>
            <person name="Albertini E."/>
            <person name="Caccamo M."/>
            <person name="Echenique V."/>
        </authorList>
    </citation>
    <scope>NUCLEOTIDE SEQUENCE [LARGE SCALE GENOMIC DNA]</scope>
    <source>
        <strain evidence="2">cv. Victoria</strain>
        <tissue evidence="1">Leaf</tissue>
    </source>
</reference>
<dbReference type="Proteomes" id="UP000324897">
    <property type="component" value="Unassembled WGS sequence"/>
</dbReference>
<dbReference type="PANTHER" id="PTHR33074">
    <property type="entry name" value="EXPRESSED PROTEIN-RELATED"/>
    <property type="match status" value="1"/>
</dbReference>
<evidence type="ECO:0000313" key="2">
    <source>
        <dbReference type="Proteomes" id="UP000324897"/>
    </source>
</evidence>
<comment type="caution">
    <text evidence="1">The sequence shown here is derived from an EMBL/GenBank/DDBJ whole genome shotgun (WGS) entry which is preliminary data.</text>
</comment>
<gene>
    <name evidence="1" type="ORF">EJB05_57203</name>
</gene>
<feature type="non-terminal residue" evidence="1">
    <location>
        <position position="1"/>
    </location>
</feature>
<dbReference type="PANTHER" id="PTHR33074:SF127">
    <property type="entry name" value="OS04G0388000 PROTEIN"/>
    <property type="match status" value="1"/>
</dbReference>
<dbReference type="AlphaFoldDB" id="A0A5J9SE26"/>
<name>A0A5J9SE26_9POAL</name>
<evidence type="ECO:0008006" key="3">
    <source>
        <dbReference type="Google" id="ProtNLM"/>
    </source>
</evidence>